<dbReference type="Proteomes" id="UP000013785">
    <property type="component" value="Unassembled WGS sequence"/>
</dbReference>
<dbReference type="InterPro" id="IPR027994">
    <property type="entry name" value="WxL_dom"/>
</dbReference>
<accession>R3VZH0</accession>
<feature type="region of interest" description="Disordered" evidence="1">
    <location>
        <begin position="27"/>
        <end position="77"/>
    </location>
</feature>
<dbReference type="PATRIC" id="fig|1158610.3.peg.3581"/>
<dbReference type="HOGENOM" id="CLU_067278_1_0_9"/>
<dbReference type="EMBL" id="AJAT01000023">
    <property type="protein sequence ID" value="EOL40621.1"/>
    <property type="molecule type" value="Genomic_DNA"/>
</dbReference>
<evidence type="ECO:0000256" key="1">
    <source>
        <dbReference type="SAM" id="MobiDB-lite"/>
    </source>
</evidence>
<keyword evidence="5" id="KW-1185">Reference proteome</keyword>
<organism evidence="4 5">
    <name type="scientific">Enterococcus phoeniculicola ATCC BAA-412</name>
    <dbReference type="NCBI Taxonomy" id="1158610"/>
    <lineage>
        <taxon>Bacteria</taxon>
        <taxon>Bacillati</taxon>
        <taxon>Bacillota</taxon>
        <taxon>Bacilli</taxon>
        <taxon>Lactobacillales</taxon>
        <taxon>Enterococcaceae</taxon>
        <taxon>Enterococcus</taxon>
    </lineage>
</organism>
<name>R3VZH0_9ENTE</name>
<feature type="signal peptide" evidence="2">
    <location>
        <begin position="1"/>
        <end position="26"/>
    </location>
</feature>
<reference evidence="4 5" key="1">
    <citation type="submission" date="2013-02" db="EMBL/GenBank/DDBJ databases">
        <title>The Genome Sequence of Enterococcus phoeniculicola BAA-412.</title>
        <authorList>
            <consortium name="The Broad Institute Genome Sequencing Platform"/>
            <consortium name="The Broad Institute Genome Sequencing Center for Infectious Disease"/>
            <person name="Earl A.M."/>
            <person name="Gilmore M.S."/>
            <person name="Lebreton F."/>
            <person name="Walker B."/>
            <person name="Young S.K."/>
            <person name="Zeng Q."/>
            <person name="Gargeya S."/>
            <person name="Fitzgerald M."/>
            <person name="Haas B."/>
            <person name="Abouelleil A."/>
            <person name="Alvarado L."/>
            <person name="Arachchi H.M."/>
            <person name="Berlin A.M."/>
            <person name="Chapman S.B."/>
            <person name="Dewar J."/>
            <person name="Goldberg J."/>
            <person name="Griggs A."/>
            <person name="Gujja S."/>
            <person name="Hansen M."/>
            <person name="Howarth C."/>
            <person name="Imamovic A."/>
            <person name="Larimer J."/>
            <person name="McCowan C."/>
            <person name="Murphy C."/>
            <person name="Neiman D."/>
            <person name="Pearson M."/>
            <person name="Priest M."/>
            <person name="Roberts A."/>
            <person name="Saif S."/>
            <person name="Shea T."/>
            <person name="Sisk P."/>
            <person name="Sykes S."/>
            <person name="Wortman J."/>
            <person name="Nusbaum C."/>
            <person name="Birren B."/>
        </authorList>
    </citation>
    <scope>NUCLEOTIDE SEQUENCE [LARGE SCALE GENOMIC DNA]</scope>
    <source>
        <strain evidence="4 5">ATCC BAA-412</strain>
    </source>
</reference>
<feature type="chain" id="PRO_5004369939" description="WxL domain-containing protein" evidence="2">
    <location>
        <begin position="27"/>
        <end position="248"/>
    </location>
</feature>
<sequence>MKNTKMLVATIALFGAAVLAPLSAQAGTTGDTYPSKGVITYTPSTDPTDPVDPLKPVDPITPTNPDGEDPSEPGTAGPLSIDFASSFYFGEQTITSVTKTYNALPQAYKDKAGTDTTGPNFVQVTDNRGTEAGWTLKVTQDAQFKTTNIKAGTELEGAEITLDNGNVVTASHSTAPTGPTQIVLAPGAETLVMSAKATEGAGTYLFDWGTDQASAATSVSLEVPGSSTKYSDRYETNFTWVLSDVPGV</sequence>
<dbReference type="RefSeq" id="WP_010770208.1">
    <property type="nucleotide sequence ID" value="NZ_ASWE01000010.1"/>
</dbReference>
<keyword evidence="2" id="KW-0732">Signal</keyword>
<evidence type="ECO:0000313" key="5">
    <source>
        <dbReference type="Proteomes" id="UP000013785"/>
    </source>
</evidence>
<dbReference type="AlphaFoldDB" id="R3VZH0"/>
<dbReference type="eggNOG" id="ENOG5030E2P">
    <property type="taxonomic scope" value="Bacteria"/>
</dbReference>
<protein>
    <recommendedName>
        <fullName evidence="3">WxL domain-containing protein</fullName>
    </recommendedName>
</protein>
<proteinExistence type="predicted"/>
<gene>
    <name evidence="4" type="ORF">UC3_03579</name>
</gene>
<dbReference type="OrthoDB" id="2339326at2"/>
<comment type="caution">
    <text evidence="4">The sequence shown here is derived from an EMBL/GenBank/DDBJ whole genome shotgun (WGS) entry which is preliminary data.</text>
</comment>
<evidence type="ECO:0000313" key="4">
    <source>
        <dbReference type="EMBL" id="EOL40621.1"/>
    </source>
</evidence>
<evidence type="ECO:0000259" key="3">
    <source>
        <dbReference type="Pfam" id="PF13731"/>
    </source>
</evidence>
<dbReference type="Pfam" id="PF13731">
    <property type="entry name" value="WxL"/>
    <property type="match status" value="1"/>
</dbReference>
<dbReference type="STRING" id="154621.RV11_GL002885"/>
<evidence type="ECO:0000256" key="2">
    <source>
        <dbReference type="SAM" id="SignalP"/>
    </source>
</evidence>
<feature type="domain" description="WxL" evidence="3">
    <location>
        <begin position="30"/>
        <end position="246"/>
    </location>
</feature>